<feature type="transmembrane region" description="Helical" evidence="6">
    <location>
        <begin position="110"/>
        <end position="133"/>
    </location>
</feature>
<dbReference type="InterPro" id="IPR002797">
    <property type="entry name" value="Polysacc_synth"/>
</dbReference>
<feature type="transmembrane region" description="Helical" evidence="6">
    <location>
        <begin position="41"/>
        <end position="61"/>
    </location>
</feature>
<name>A0A927HAJ4_9BACI</name>
<evidence type="ECO:0000313" key="7">
    <source>
        <dbReference type="EMBL" id="MBD3107617.1"/>
    </source>
</evidence>
<feature type="transmembrane region" description="Helical" evidence="6">
    <location>
        <begin position="377"/>
        <end position="399"/>
    </location>
</feature>
<dbReference type="CDD" id="cd13128">
    <property type="entry name" value="MATE_Wzx_like"/>
    <property type="match status" value="1"/>
</dbReference>
<keyword evidence="3 6" id="KW-0812">Transmembrane</keyword>
<feature type="transmembrane region" description="Helical" evidence="6">
    <location>
        <begin position="140"/>
        <end position="158"/>
    </location>
</feature>
<keyword evidence="5 6" id="KW-0472">Membrane</keyword>
<evidence type="ECO:0000256" key="2">
    <source>
        <dbReference type="ARBA" id="ARBA00022475"/>
    </source>
</evidence>
<feature type="transmembrane region" description="Helical" evidence="6">
    <location>
        <begin position="7"/>
        <end position="29"/>
    </location>
</feature>
<sequence>MSIAKNYFYNVAYQIVVLIIPLITIPYISRVLGSSGIGTNAYTNSIVQYFVLFGTIGISLYGNRTIAYVRDDKEELSRNFWGIFILKILTTLTAYGVFLFYLNITDEFKNIFVFQSLYIIAAAVDISWLFMGLEDFKKTVIRNLIVRLMGVILIFVFVKTTSDLWKYVFILSASQLIGHLTLWFYLPKTVIKVKLKWKDISKHFLPSIQLFIPQIAIQVYIVLNKTMLGYFSNMDEVGFFDNSDKIVKVVLAVVTAMGVVMLPRVANTFAKGEMSKVRNYLYQSFDFVSYLAIPMMFGLAGIANEFTPWFFGPGYSKTSILIGVISPAIVFIAWSNVLGQQYLLPVGKVRGYTSSVCVGALVNFSLNLLLIKHFLSIGTAIATVIAECMVTLVQIYWVRRDIELKKLFIPIWKYFLSGAIMFGVIRFLGVIMGIGMFTTIIQCVLGAISYFAILFLLQSDMNKKLFSKGWEIIGKVIQS</sequence>
<dbReference type="PANTHER" id="PTHR30250:SF11">
    <property type="entry name" value="O-ANTIGEN TRANSPORTER-RELATED"/>
    <property type="match status" value="1"/>
</dbReference>
<feature type="transmembrane region" description="Helical" evidence="6">
    <location>
        <begin position="81"/>
        <end position="104"/>
    </location>
</feature>
<feature type="transmembrane region" description="Helical" evidence="6">
    <location>
        <begin position="207"/>
        <end position="226"/>
    </location>
</feature>
<evidence type="ECO:0000256" key="6">
    <source>
        <dbReference type="SAM" id="Phobius"/>
    </source>
</evidence>
<keyword evidence="2" id="KW-1003">Cell membrane</keyword>
<feature type="transmembrane region" description="Helical" evidence="6">
    <location>
        <begin position="164"/>
        <end position="186"/>
    </location>
</feature>
<accession>A0A927HAJ4</accession>
<dbReference type="PANTHER" id="PTHR30250">
    <property type="entry name" value="PST FAMILY PREDICTED COLANIC ACID TRANSPORTER"/>
    <property type="match status" value="1"/>
</dbReference>
<feature type="transmembrane region" description="Helical" evidence="6">
    <location>
        <begin position="411"/>
        <end position="428"/>
    </location>
</feature>
<comment type="caution">
    <text evidence="7">The sequence shown here is derived from an EMBL/GenBank/DDBJ whole genome shotgun (WGS) entry which is preliminary data.</text>
</comment>
<feature type="transmembrane region" description="Helical" evidence="6">
    <location>
        <begin position="351"/>
        <end position="371"/>
    </location>
</feature>
<evidence type="ECO:0000256" key="5">
    <source>
        <dbReference type="ARBA" id="ARBA00023136"/>
    </source>
</evidence>
<evidence type="ECO:0000256" key="3">
    <source>
        <dbReference type="ARBA" id="ARBA00022692"/>
    </source>
</evidence>
<keyword evidence="4 6" id="KW-1133">Transmembrane helix</keyword>
<dbReference type="Proteomes" id="UP000602076">
    <property type="component" value="Unassembled WGS sequence"/>
</dbReference>
<dbReference type="EMBL" id="JACXSI010000008">
    <property type="protein sequence ID" value="MBD3107617.1"/>
    <property type="molecule type" value="Genomic_DNA"/>
</dbReference>
<evidence type="ECO:0000256" key="4">
    <source>
        <dbReference type="ARBA" id="ARBA00022989"/>
    </source>
</evidence>
<evidence type="ECO:0000256" key="1">
    <source>
        <dbReference type="ARBA" id="ARBA00004651"/>
    </source>
</evidence>
<dbReference type="InterPro" id="IPR050833">
    <property type="entry name" value="Poly_Biosynth_Transport"/>
</dbReference>
<proteinExistence type="predicted"/>
<dbReference type="AlphaFoldDB" id="A0A927HAJ4"/>
<feature type="transmembrane region" description="Helical" evidence="6">
    <location>
        <begin position="287"/>
        <end position="306"/>
    </location>
</feature>
<dbReference type="GO" id="GO:0005886">
    <property type="term" value="C:plasma membrane"/>
    <property type="evidence" value="ECO:0007669"/>
    <property type="project" value="UniProtKB-SubCell"/>
</dbReference>
<reference evidence="7" key="1">
    <citation type="submission" date="2020-09" db="EMBL/GenBank/DDBJ databases">
        <title>Bacillus faecalis sp. nov., a moderately halophilic bacterium isolated from cow faeces.</title>
        <authorList>
            <person name="Jiang L."/>
            <person name="Lee J."/>
        </authorList>
    </citation>
    <scope>NUCLEOTIDE SEQUENCE</scope>
    <source>
        <strain evidence="7">AGMB 02131</strain>
    </source>
</reference>
<protein>
    <submittedName>
        <fullName evidence="7">Flippase</fullName>
    </submittedName>
</protein>
<dbReference type="Pfam" id="PF01943">
    <property type="entry name" value="Polysacc_synt"/>
    <property type="match status" value="1"/>
</dbReference>
<comment type="subcellular location">
    <subcellularLocation>
        <location evidence="1">Cell membrane</location>
        <topology evidence="1">Multi-pass membrane protein</topology>
    </subcellularLocation>
</comment>
<evidence type="ECO:0000313" key="8">
    <source>
        <dbReference type="Proteomes" id="UP000602076"/>
    </source>
</evidence>
<organism evidence="7 8">
    <name type="scientific">Peribacillus faecalis</name>
    <dbReference type="NCBI Taxonomy" id="2772559"/>
    <lineage>
        <taxon>Bacteria</taxon>
        <taxon>Bacillati</taxon>
        <taxon>Bacillota</taxon>
        <taxon>Bacilli</taxon>
        <taxon>Bacillales</taxon>
        <taxon>Bacillaceae</taxon>
        <taxon>Peribacillus</taxon>
    </lineage>
</organism>
<dbReference type="RefSeq" id="WP_190997163.1">
    <property type="nucleotide sequence ID" value="NZ_JACXSI010000008.1"/>
</dbReference>
<feature type="transmembrane region" description="Helical" evidence="6">
    <location>
        <begin position="434"/>
        <end position="457"/>
    </location>
</feature>
<gene>
    <name evidence="7" type="ORF">IEO70_04495</name>
</gene>
<feature type="transmembrane region" description="Helical" evidence="6">
    <location>
        <begin position="318"/>
        <end position="339"/>
    </location>
</feature>
<keyword evidence="8" id="KW-1185">Reference proteome</keyword>
<feature type="transmembrane region" description="Helical" evidence="6">
    <location>
        <begin position="246"/>
        <end position="266"/>
    </location>
</feature>